<dbReference type="GO" id="GO:0030687">
    <property type="term" value="C:preribosome, large subunit precursor"/>
    <property type="evidence" value="ECO:0007669"/>
    <property type="project" value="TreeGrafter"/>
</dbReference>
<dbReference type="GO" id="GO:0042273">
    <property type="term" value="P:ribosomal large subunit biogenesis"/>
    <property type="evidence" value="ECO:0007669"/>
    <property type="project" value="TreeGrafter"/>
</dbReference>
<keyword evidence="4" id="KW-0690">Ribosome biogenesis</keyword>
<feature type="compositionally biased region" description="Basic and acidic residues" evidence="8">
    <location>
        <begin position="209"/>
        <end position="220"/>
    </location>
</feature>
<dbReference type="Pfam" id="PF05890">
    <property type="entry name" value="Ebp2"/>
    <property type="match status" value="1"/>
</dbReference>
<organism evidence="9 10">
    <name type="scientific">Apolygus lucorum</name>
    <name type="common">Small green plant bug</name>
    <name type="synonym">Lygocoris lucorum</name>
    <dbReference type="NCBI Taxonomy" id="248454"/>
    <lineage>
        <taxon>Eukaryota</taxon>
        <taxon>Metazoa</taxon>
        <taxon>Ecdysozoa</taxon>
        <taxon>Arthropoda</taxon>
        <taxon>Hexapoda</taxon>
        <taxon>Insecta</taxon>
        <taxon>Pterygota</taxon>
        <taxon>Neoptera</taxon>
        <taxon>Paraneoptera</taxon>
        <taxon>Hemiptera</taxon>
        <taxon>Heteroptera</taxon>
        <taxon>Panheteroptera</taxon>
        <taxon>Cimicomorpha</taxon>
        <taxon>Miridae</taxon>
        <taxon>Mirini</taxon>
        <taxon>Apolygus</taxon>
    </lineage>
</organism>
<feature type="compositionally biased region" description="Basic residues" evidence="8">
    <location>
        <begin position="230"/>
        <end position="241"/>
    </location>
</feature>
<sequence>MKAKKRLRDLEAEEIEAYEEETDSETEALQEAFAKGILKPGLNFPVTQRKLENNVPLLREKLDDIRLDLPWVEKLDVISPLAPLAPELSVQIKESESNPVVHDDLKRESIFYRQAQNAVLQVLPKLRSLGIPTQRPDDYLAEMAKTDAHMQKVKVALIKEKAETERVEKVRAMRAQKKLQKALNAEAKVKKVNAKKELMDQVKKFRKGETKDLSFLDGKKSKGGAAGGPKSKKAAGKKKYKDGKFGFGGKKRDGKRNTRESTSGYDKPKHGKKPPNKRPGKSVRKNMKGKKK</sequence>
<keyword evidence="10" id="KW-1185">Reference proteome</keyword>
<evidence type="ECO:0000256" key="4">
    <source>
        <dbReference type="ARBA" id="ARBA00022517"/>
    </source>
</evidence>
<gene>
    <name evidence="9" type="ORF">GE061_015314</name>
</gene>
<comment type="caution">
    <text evidence="9">The sequence shown here is derived from an EMBL/GenBank/DDBJ whole genome shotgun (WGS) entry which is preliminary data.</text>
</comment>
<keyword evidence="5 7" id="KW-0175">Coiled coil</keyword>
<dbReference type="GO" id="GO:0006364">
    <property type="term" value="P:rRNA processing"/>
    <property type="evidence" value="ECO:0007669"/>
    <property type="project" value="TreeGrafter"/>
</dbReference>
<evidence type="ECO:0000256" key="6">
    <source>
        <dbReference type="ARBA" id="ARBA00023242"/>
    </source>
</evidence>
<dbReference type="GO" id="GO:0005730">
    <property type="term" value="C:nucleolus"/>
    <property type="evidence" value="ECO:0007669"/>
    <property type="project" value="UniProtKB-SubCell"/>
</dbReference>
<name>A0A6A4JJ13_APOLU</name>
<dbReference type="InterPro" id="IPR008610">
    <property type="entry name" value="Ebp2"/>
</dbReference>
<reference evidence="9" key="1">
    <citation type="journal article" date="2021" name="Mol. Ecol. Resour.">
        <title>Apolygus lucorum genome provides insights into omnivorousness and mesophyll feeding.</title>
        <authorList>
            <person name="Liu Y."/>
            <person name="Liu H."/>
            <person name="Wang H."/>
            <person name="Huang T."/>
            <person name="Liu B."/>
            <person name="Yang B."/>
            <person name="Yin L."/>
            <person name="Li B."/>
            <person name="Zhang Y."/>
            <person name="Zhang S."/>
            <person name="Jiang F."/>
            <person name="Zhang X."/>
            <person name="Ren Y."/>
            <person name="Wang B."/>
            <person name="Wang S."/>
            <person name="Lu Y."/>
            <person name="Wu K."/>
            <person name="Fan W."/>
            <person name="Wang G."/>
        </authorList>
    </citation>
    <scope>NUCLEOTIDE SEQUENCE</scope>
    <source>
        <strain evidence="9">12Hb</strain>
    </source>
</reference>
<evidence type="ECO:0000256" key="7">
    <source>
        <dbReference type="SAM" id="Coils"/>
    </source>
</evidence>
<keyword evidence="6" id="KW-0539">Nucleus</keyword>
<evidence type="ECO:0000256" key="8">
    <source>
        <dbReference type="SAM" id="MobiDB-lite"/>
    </source>
</evidence>
<evidence type="ECO:0000313" key="9">
    <source>
        <dbReference type="EMBL" id="KAF6209566.1"/>
    </source>
</evidence>
<proteinExistence type="inferred from homology"/>
<comment type="function">
    <text evidence="1">Required for the processing of the 27S pre-rRNA.</text>
</comment>
<feature type="compositionally biased region" description="Basic residues" evidence="8">
    <location>
        <begin position="269"/>
        <end position="292"/>
    </location>
</feature>
<evidence type="ECO:0000256" key="5">
    <source>
        <dbReference type="ARBA" id="ARBA00023054"/>
    </source>
</evidence>
<dbReference type="EMBL" id="WIXP02000006">
    <property type="protein sequence ID" value="KAF6209566.1"/>
    <property type="molecule type" value="Genomic_DNA"/>
</dbReference>
<feature type="coiled-coil region" evidence="7">
    <location>
        <begin position="1"/>
        <end position="35"/>
    </location>
</feature>
<comment type="subcellular location">
    <subcellularLocation>
        <location evidence="2">Nucleus</location>
        <location evidence="2">Nucleolus</location>
    </subcellularLocation>
</comment>
<feature type="region of interest" description="Disordered" evidence="8">
    <location>
        <begin position="209"/>
        <end position="292"/>
    </location>
</feature>
<comment type="similarity">
    <text evidence="3">Belongs to the EBP2 family.</text>
</comment>
<evidence type="ECO:0000256" key="3">
    <source>
        <dbReference type="ARBA" id="ARBA00007336"/>
    </source>
</evidence>
<protein>
    <submittedName>
        <fullName evidence="9">Uncharacterized protein</fullName>
    </submittedName>
</protein>
<evidence type="ECO:0000256" key="2">
    <source>
        <dbReference type="ARBA" id="ARBA00004604"/>
    </source>
</evidence>
<dbReference type="PANTHER" id="PTHR13028">
    <property type="entry name" value="RRNA PROCESSING PROTEIN EBNA1-BINDING PROTEIN-RELATED"/>
    <property type="match status" value="1"/>
</dbReference>
<dbReference type="PANTHER" id="PTHR13028:SF0">
    <property type="entry name" value="RRNA-PROCESSING PROTEIN EBP2-RELATED"/>
    <property type="match status" value="1"/>
</dbReference>
<dbReference type="Proteomes" id="UP000466442">
    <property type="component" value="Unassembled WGS sequence"/>
</dbReference>
<evidence type="ECO:0000313" key="10">
    <source>
        <dbReference type="Proteomes" id="UP000466442"/>
    </source>
</evidence>
<dbReference type="GO" id="GO:0034399">
    <property type="term" value="C:nuclear periphery"/>
    <property type="evidence" value="ECO:0007669"/>
    <property type="project" value="TreeGrafter"/>
</dbReference>
<accession>A0A6A4JJ13</accession>
<dbReference type="AlphaFoldDB" id="A0A6A4JJ13"/>
<dbReference type="OrthoDB" id="443772at2759"/>
<evidence type="ECO:0000256" key="1">
    <source>
        <dbReference type="ARBA" id="ARBA00003387"/>
    </source>
</evidence>